<accession>A0ABN1Q3W4</accession>
<evidence type="ECO:0000256" key="2">
    <source>
        <dbReference type="ARBA" id="ARBA00022692"/>
    </source>
</evidence>
<feature type="transmembrane region" description="Helical" evidence="5">
    <location>
        <begin position="268"/>
        <end position="287"/>
    </location>
</feature>
<dbReference type="Gene3D" id="1.20.1250.20">
    <property type="entry name" value="MFS general substrate transporter like domains"/>
    <property type="match status" value="2"/>
</dbReference>
<comment type="caution">
    <text evidence="6">The sequence shown here is derived from an EMBL/GenBank/DDBJ whole genome shotgun (WGS) entry which is preliminary data.</text>
</comment>
<organism evidence="6 7">
    <name type="scientific">Nonomuraea longicatena</name>
    <dbReference type="NCBI Taxonomy" id="83682"/>
    <lineage>
        <taxon>Bacteria</taxon>
        <taxon>Bacillati</taxon>
        <taxon>Actinomycetota</taxon>
        <taxon>Actinomycetes</taxon>
        <taxon>Streptosporangiales</taxon>
        <taxon>Streptosporangiaceae</taxon>
        <taxon>Nonomuraea</taxon>
    </lineage>
</organism>
<name>A0ABN1Q3W4_9ACTN</name>
<feature type="transmembrane region" description="Helical" evidence="5">
    <location>
        <begin position="42"/>
        <end position="61"/>
    </location>
</feature>
<gene>
    <name evidence="6" type="ORF">GCM10009560_46300</name>
</gene>
<reference evidence="6 7" key="1">
    <citation type="journal article" date="2019" name="Int. J. Syst. Evol. Microbiol.">
        <title>The Global Catalogue of Microorganisms (GCM) 10K type strain sequencing project: providing services to taxonomists for standard genome sequencing and annotation.</title>
        <authorList>
            <consortium name="The Broad Institute Genomics Platform"/>
            <consortium name="The Broad Institute Genome Sequencing Center for Infectious Disease"/>
            <person name="Wu L."/>
            <person name="Ma J."/>
        </authorList>
    </citation>
    <scope>NUCLEOTIDE SEQUENCE [LARGE SCALE GENOMIC DNA]</scope>
    <source>
        <strain evidence="6 7">JCM 11136</strain>
    </source>
</reference>
<dbReference type="CDD" id="cd17393">
    <property type="entry name" value="MFS_MosC_like"/>
    <property type="match status" value="1"/>
</dbReference>
<evidence type="ECO:0000256" key="3">
    <source>
        <dbReference type="ARBA" id="ARBA00022989"/>
    </source>
</evidence>
<feature type="transmembrane region" description="Helical" evidence="5">
    <location>
        <begin position="356"/>
        <end position="376"/>
    </location>
</feature>
<evidence type="ECO:0000313" key="7">
    <source>
        <dbReference type="Proteomes" id="UP001501578"/>
    </source>
</evidence>
<sequence>MNEVSRARVAVTVIFAVHGAALGAFATRIPWIQDRLQLSPAALGAALVAPAISACFAMPMAGRVMHRLGSRRALLLMTVALSLTVALPALATSLPMLWAALLAYGAATGIADVAMNAAGVEVEHRLGRSIMSGLHGAWSAGGLVGSGLGALAAAIALDARPHLALMAALLALVSAVTCRWVLDTRSDGRAPPRGGFAWPGRAVMAIGLVGFCAQFAQGAAGNWSAVYLEDVAGASPGIAAASLTAFSLTMGLARACGDLAVRRWGTVLAVRVSGLASVAGGALIALGRDPAPVIAGFALLGVGIAVVVPLAFASAGRRGEDPNTAIASVATVTYLSNLIAPAAVGAVAGATSLPTAFALITVLVAGVAAGASAFRAPAPGRPRVLRPEQGTSG</sequence>
<dbReference type="Pfam" id="PF07690">
    <property type="entry name" value="MFS_1"/>
    <property type="match status" value="1"/>
</dbReference>
<dbReference type="InterPro" id="IPR036259">
    <property type="entry name" value="MFS_trans_sf"/>
</dbReference>
<evidence type="ECO:0000256" key="5">
    <source>
        <dbReference type="SAM" id="Phobius"/>
    </source>
</evidence>
<feature type="transmembrane region" description="Helical" evidence="5">
    <location>
        <begin position="136"/>
        <end position="157"/>
    </location>
</feature>
<dbReference type="EMBL" id="BAAAHQ010000023">
    <property type="protein sequence ID" value="GAA0937155.1"/>
    <property type="molecule type" value="Genomic_DNA"/>
</dbReference>
<feature type="transmembrane region" description="Helical" evidence="5">
    <location>
        <begin position="163"/>
        <end position="182"/>
    </location>
</feature>
<dbReference type="InterPro" id="IPR051788">
    <property type="entry name" value="MFS_Transporter"/>
</dbReference>
<keyword evidence="2 5" id="KW-0812">Transmembrane</keyword>
<keyword evidence="3 5" id="KW-1133">Transmembrane helix</keyword>
<dbReference type="SUPFAM" id="SSF103473">
    <property type="entry name" value="MFS general substrate transporter"/>
    <property type="match status" value="1"/>
</dbReference>
<feature type="transmembrane region" description="Helical" evidence="5">
    <location>
        <begin position="73"/>
        <end position="91"/>
    </location>
</feature>
<evidence type="ECO:0000313" key="6">
    <source>
        <dbReference type="EMBL" id="GAA0937155.1"/>
    </source>
</evidence>
<proteinExistence type="predicted"/>
<feature type="transmembrane region" description="Helical" evidence="5">
    <location>
        <begin position="97"/>
        <end position="115"/>
    </location>
</feature>
<feature type="transmembrane region" description="Helical" evidence="5">
    <location>
        <begin position="293"/>
        <end position="313"/>
    </location>
</feature>
<dbReference type="PANTHER" id="PTHR23514">
    <property type="entry name" value="BYPASS OF STOP CODON PROTEIN 6"/>
    <property type="match status" value="1"/>
</dbReference>
<dbReference type="Proteomes" id="UP001501578">
    <property type="component" value="Unassembled WGS sequence"/>
</dbReference>
<feature type="transmembrane region" description="Helical" evidence="5">
    <location>
        <begin position="237"/>
        <end position="256"/>
    </location>
</feature>
<evidence type="ECO:0000256" key="4">
    <source>
        <dbReference type="ARBA" id="ARBA00023136"/>
    </source>
</evidence>
<protein>
    <submittedName>
        <fullName evidence="6">MFS transporter</fullName>
    </submittedName>
</protein>
<dbReference type="PANTHER" id="PTHR23514:SF13">
    <property type="entry name" value="INNER MEMBRANE PROTEIN YBJJ"/>
    <property type="match status" value="1"/>
</dbReference>
<keyword evidence="4 5" id="KW-0472">Membrane</keyword>
<evidence type="ECO:0000256" key="1">
    <source>
        <dbReference type="ARBA" id="ARBA00004141"/>
    </source>
</evidence>
<dbReference type="InterPro" id="IPR011701">
    <property type="entry name" value="MFS"/>
</dbReference>
<keyword evidence="7" id="KW-1185">Reference proteome</keyword>
<dbReference type="RefSeq" id="WP_343952048.1">
    <property type="nucleotide sequence ID" value="NZ_BAAAHQ010000023.1"/>
</dbReference>
<feature type="transmembrane region" description="Helical" evidence="5">
    <location>
        <begin position="203"/>
        <end position="225"/>
    </location>
</feature>
<feature type="transmembrane region" description="Helical" evidence="5">
    <location>
        <begin position="325"/>
        <end position="350"/>
    </location>
</feature>
<comment type="subcellular location">
    <subcellularLocation>
        <location evidence="1">Membrane</location>
        <topology evidence="1">Multi-pass membrane protein</topology>
    </subcellularLocation>
</comment>